<sequence>MFATLLVASSSLPLLAAAQSAASVAYTPVTGACPSGFTLVRQAGAPGNQTIGAEEAAYISGRKSTVIPNAWKTYLANIQATNASLPSYVASILGGDNSADYPNLGIACSGGGWRASMFGAGVLNFLDGRNSTSVALGTGGLLQAAQYLSGLSGGANLVGSLAQANFPLMEVLAFGTNSTDPTNAWGGWQTPIIQQDPYTNMTQNDEYVQQLIEEIAGKYHAGFAVSYNDVTARDNGRHFINGTTASNFFDDTLVHGAGYTWSGVANLTSFETYSQPFPILVATLLSPNGNFSTLIPGGGLIIPQSNPIIELNVYEMGSYDPTLAAFTPMKYLGTTNESVCVTNLDQTGTVIGASGDWNTIYNTSVWEGSCPGQLHCIPSCHGIERHSPQPDIVLDSAVFPNAFNGPSMQGQFIDAEESIIMMSDGGSNGEAVPIQPLLVKARGLDTIFAVDSNQDWTNAYWSAGGSLVNTQNRINTLFPTAYSFPPVPTNTSEFIAQNLSTRPTFFGCDSSTEAPLIIYLANGGPPRNGEAPLLNQAPNSVSYPELQAILDQTYDVASQGYPADASAASDPEWPACLACAIVDRARNRTGTARSGVCATCMTRYCWDGSTVGLETTTTGGAAALRVGGGWGMAGMAIASLFTLAVRYF</sequence>
<name>A0ACB8B7T9_9AGAM</name>
<comment type="caution">
    <text evidence="1">The sequence shown here is derived from an EMBL/GenBank/DDBJ whole genome shotgun (WGS) entry which is preliminary data.</text>
</comment>
<keyword evidence="2" id="KW-1185">Reference proteome</keyword>
<proteinExistence type="predicted"/>
<gene>
    <name evidence="1" type="ORF">BV22DRAFT_1049739</name>
</gene>
<reference evidence="1" key="1">
    <citation type="journal article" date="2021" name="New Phytol.">
        <title>Evolutionary innovations through gain and loss of genes in the ectomycorrhizal Boletales.</title>
        <authorList>
            <person name="Wu G."/>
            <person name="Miyauchi S."/>
            <person name="Morin E."/>
            <person name="Kuo A."/>
            <person name="Drula E."/>
            <person name="Varga T."/>
            <person name="Kohler A."/>
            <person name="Feng B."/>
            <person name="Cao Y."/>
            <person name="Lipzen A."/>
            <person name="Daum C."/>
            <person name="Hundley H."/>
            <person name="Pangilinan J."/>
            <person name="Johnson J."/>
            <person name="Barry K."/>
            <person name="LaButti K."/>
            <person name="Ng V."/>
            <person name="Ahrendt S."/>
            <person name="Min B."/>
            <person name="Choi I.G."/>
            <person name="Park H."/>
            <person name="Plett J.M."/>
            <person name="Magnuson J."/>
            <person name="Spatafora J.W."/>
            <person name="Nagy L.G."/>
            <person name="Henrissat B."/>
            <person name="Grigoriev I.V."/>
            <person name="Yang Z.L."/>
            <person name="Xu J."/>
            <person name="Martin F.M."/>
        </authorList>
    </citation>
    <scope>NUCLEOTIDE SEQUENCE</scope>
    <source>
        <strain evidence="1">KUC20120723A-06</strain>
    </source>
</reference>
<organism evidence="1 2">
    <name type="scientific">Leucogyrophana mollusca</name>
    <dbReference type="NCBI Taxonomy" id="85980"/>
    <lineage>
        <taxon>Eukaryota</taxon>
        <taxon>Fungi</taxon>
        <taxon>Dikarya</taxon>
        <taxon>Basidiomycota</taxon>
        <taxon>Agaricomycotina</taxon>
        <taxon>Agaricomycetes</taxon>
        <taxon>Agaricomycetidae</taxon>
        <taxon>Boletales</taxon>
        <taxon>Boletales incertae sedis</taxon>
        <taxon>Leucogyrophana</taxon>
    </lineage>
</organism>
<evidence type="ECO:0000313" key="2">
    <source>
        <dbReference type="Proteomes" id="UP000790709"/>
    </source>
</evidence>
<dbReference type="Proteomes" id="UP000790709">
    <property type="component" value="Unassembled WGS sequence"/>
</dbReference>
<dbReference type="EMBL" id="MU266534">
    <property type="protein sequence ID" value="KAH7921271.1"/>
    <property type="molecule type" value="Genomic_DNA"/>
</dbReference>
<evidence type="ECO:0000313" key="1">
    <source>
        <dbReference type="EMBL" id="KAH7921271.1"/>
    </source>
</evidence>
<accession>A0ACB8B7T9</accession>
<protein>
    <submittedName>
        <fullName evidence="1">FabD/lysophospholipase-like protein</fullName>
    </submittedName>
</protein>